<protein>
    <submittedName>
        <fullName evidence="2">DUF2929 family protein</fullName>
    </submittedName>
</protein>
<comment type="caution">
    <text evidence="2">The sequence shown here is derived from an EMBL/GenBank/DDBJ whole genome shotgun (WGS) entry which is preliminary data.</text>
</comment>
<sequence length="60" mass="6959">MRYFWTFFWTFLLVEMLTYVVTSMTGAHFDFMTGLILAVGATILIFVVTLVIPNEPVEKH</sequence>
<dbReference type="RefSeq" id="WP_119546326.1">
    <property type="nucleotide sequence ID" value="NZ_QXIR01000008.1"/>
</dbReference>
<dbReference type="AlphaFoldDB" id="A0A3A1R5J8"/>
<keyword evidence="1" id="KW-0812">Transmembrane</keyword>
<organism evidence="2 3">
    <name type="scientific">Bacillus salacetis</name>
    <dbReference type="NCBI Taxonomy" id="2315464"/>
    <lineage>
        <taxon>Bacteria</taxon>
        <taxon>Bacillati</taxon>
        <taxon>Bacillota</taxon>
        <taxon>Bacilli</taxon>
        <taxon>Bacillales</taxon>
        <taxon>Bacillaceae</taxon>
        <taxon>Bacillus</taxon>
    </lineage>
</organism>
<evidence type="ECO:0000256" key="1">
    <source>
        <dbReference type="SAM" id="Phobius"/>
    </source>
</evidence>
<dbReference type="Pfam" id="PF11151">
    <property type="entry name" value="DUF2929"/>
    <property type="match status" value="1"/>
</dbReference>
<keyword evidence="1" id="KW-0472">Membrane</keyword>
<proteinExistence type="predicted"/>
<dbReference type="OrthoDB" id="2440739at2"/>
<reference evidence="2 3" key="1">
    <citation type="submission" date="2018-09" db="EMBL/GenBank/DDBJ databases">
        <title>Bacillus saliacetes sp. nov., isolated from Thai shrimp paste (Ka-pi).</title>
        <authorList>
            <person name="Daroonpunt R."/>
            <person name="Tanasupawat S."/>
            <person name="Yiamsombut S."/>
        </authorList>
    </citation>
    <scope>NUCLEOTIDE SEQUENCE [LARGE SCALE GENOMIC DNA]</scope>
    <source>
        <strain evidence="2 3">SKP7-4</strain>
    </source>
</reference>
<dbReference type="Proteomes" id="UP000265801">
    <property type="component" value="Unassembled WGS sequence"/>
</dbReference>
<evidence type="ECO:0000313" key="2">
    <source>
        <dbReference type="EMBL" id="RIW35279.1"/>
    </source>
</evidence>
<gene>
    <name evidence="2" type="ORF">D3H55_07720</name>
</gene>
<feature type="transmembrane region" description="Helical" evidence="1">
    <location>
        <begin position="32"/>
        <end position="52"/>
    </location>
</feature>
<accession>A0A3A1R5J8</accession>
<name>A0A3A1R5J8_9BACI</name>
<evidence type="ECO:0000313" key="3">
    <source>
        <dbReference type="Proteomes" id="UP000265801"/>
    </source>
</evidence>
<keyword evidence="1" id="KW-1133">Transmembrane helix</keyword>
<keyword evidence="3" id="KW-1185">Reference proteome</keyword>
<dbReference type="InterPro" id="IPR021324">
    <property type="entry name" value="DUF2929"/>
</dbReference>
<dbReference type="EMBL" id="QXIR01000008">
    <property type="protein sequence ID" value="RIW35279.1"/>
    <property type="molecule type" value="Genomic_DNA"/>
</dbReference>